<reference evidence="2 3" key="1">
    <citation type="submission" date="2012-05" db="EMBL/GenBank/DDBJ databases">
        <title>The Genome Sequence of Sutterella wadsworthensis 2_1_59BFAA.</title>
        <authorList>
            <consortium name="The Broad Institute Genome Sequencing Platform"/>
            <person name="Earl A."/>
            <person name="Ward D."/>
            <person name="Feldgarden M."/>
            <person name="Gevers D."/>
            <person name="Daigneault M."/>
            <person name="Strauss J."/>
            <person name="Allen-Vercoe E."/>
            <person name="Walker B."/>
            <person name="Young S.K."/>
            <person name="Zeng Q."/>
            <person name="Gargeya S."/>
            <person name="Fitzgerald M."/>
            <person name="Haas B."/>
            <person name="Abouelleil A."/>
            <person name="Alvarado L."/>
            <person name="Arachchi H.M."/>
            <person name="Berlin A.M."/>
            <person name="Chapman S.B."/>
            <person name="Goldberg J."/>
            <person name="Griggs A."/>
            <person name="Gujja S."/>
            <person name="Hansen M."/>
            <person name="Howarth C."/>
            <person name="Imamovic A."/>
            <person name="Larimer J."/>
            <person name="McCowen C."/>
            <person name="Montmayeur A."/>
            <person name="Murphy C."/>
            <person name="Neiman D."/>
            <person name="Pearson M."/>
            <person name="Priest M."/>
            <person name="Roberts A."/>
            <person name="Saif S."/>
            <person name="Shea T."/>
            <person name="Sisk P."/>
            <person name="Sykes S."/>
            <person name="Wortman J."/>
            <person name="Nusbaum C."/>
            <person name="Birren B."/>
        </authorList>
    </citation>
    <scope>NUCLEOTIDE SEQUENCE [LARGE SCALE GENOMIC DNA]</scope>
    <source>
        <strain evidence="2 3">2_1_59BFAA</strain>
    </source>
</reference>
<evidence type="ECO:0000313" key="3">
    <source>
        <dbReference type="Proteomes" id="UP000005835"/>
    </source>
</evidence>
<organism evidence="2 3">
    <name type="scientific">Sutterella wadsworthensis 2_1_59BFAA</name>
    <dbReference type="NCBI Taxonomy" id="742823"/>
    <lineage>
        <taxon>Bacteria</taxon>
        <taxon>Pseudomonadati</taxon>
        <taxon>Pseudomonadota</taxon>
        <taxon>Betaproteobacteria</taxon>
        <taxon>Burkholderiales</taxon>
        <taxon>Sutterellaceae</taxon>
        <taxon>Sutterella</taxon>
    </lineage>
</organism>
<dbReference type="InterPro" id="IPR045489">
    <property type="entry name" value="DUF6429"/>
</dbReference>
<dbReference type="HOGENOM" id="CLU_2319083_0_0_4"/>
<dbReference type="Pfam" id="PF20008">
    <property type="entry name" value="DUF6429"/>
    <property type="match status" value="1"/>
</dbReference>
<keyword evidence="3" id="KW-1185">Reference proteome</keyword>
<evidence type="ECO:0000313" key="2">
    <source>
        <dbReference type="EMBL" id="EKB30216.1"/>
    </source>
</evidence>
<dbReference type="Proteomes" id="UP000005835">
    <property type="component" value="Unassembled WGS sequence"/>
</dbReference>
<dbReference type="AlphaFoldDB" id="K1JJ96"/>
<gene>
    <name evidence="2" type="ORF">HMPREF9465_02151</name>
</gene>
<feature type="domain" description="DUF6429" evidence="1">
    <location>
        <begin position="17"/>
        <end position="89"/>
    </location>
</feature>
<name>K1JJ96_9BURK</name>
<comment type="caution">
    <text evidence="2">The sequence shown here is derived from an EMBL/GenBank/DDBJ whole genome shotgun (WGS) entry which is preliminary data.</text>
</comment>
<dbReference type="OrthoDB" id="8912983at2"/>
<protein>
    <recommendedName>
        <fullName evidence="1">DUF6429 domain-containing protein</fullName>
    </recommendedName>
</protein>
<dbReference type="EMBL" id="ADMG01000049">
    <property type="protein sequence ID" value="EKB30216.1"/>
    <property type="molecule type" value="Genomic_DNA"/>
</dbReference>
<evidence type="ECO:0000259" key="1">
    <source>
        <dbReference type="Pfam" id="PF20008"/>
    </source>
</evidence>
<proteinExistence type="predicted"/>
<sequence>MQEQKNNEDTLTDDAIEAGIEELTLALLYLKRFKWNHDDQVARASWRSFDWETLDNLLQSSDLSGCDHKAVWISDEGIRRARNILEKYGLSHLEGAAEA</sequence>
<dbReference type="RefSeq" id="WP_005436974.1">
    <property type="nucleotide sequence ID" value="NZ_JH815521.1"/>
</dbReference>
<dbReference type="PATRIC" id="fig|742823.3.peg.2160"/>
<accession>K1JJ96</accession>